<dbReference type="PROSITE" id="PS00346">
    <property type="entry name" value="ETS_DOMAIN_2"/>
    <property type="match status" value="1"/>
</dbReference>
<sequence length="406" mass="44374">SNRPTSPDSSTHDGTTPPPPPLARPQPRYPDGRRTSAPAILWSAASMLGDKPSLDSLQLLHELLERQRMSSCSNSSKKRRESSSPDSGLGEDNSSASRAVPFEAAPAPRLTGAMLAPLQAQTMLTIGVPSQTTELPPPPPPQMPLLLPSTSTASLTNNNCLPPALNQNGAAVGSVWPWLQHALWNAAAAAAAAQQQQARLQHMQPLLHDGLLTTAPALQLQQHLQQQHTSLQRQVIEAKLSHLPTGGIPPYMLEARRYSEPAPIPGHLSAAVAARRKSRDGQVTYLWEFLLRLLQDKEYCPKYIKWIDHAKGVFKLVDSKAVSRLWGMHKNKPGMNYETMGRALRYYYQRGILQKVDGQRLVYQFMDVPKEALYSPGSPLFDSISDSASDEAPPTPPTVTPPTVST</sequence>
<comment type="subcellular location">
    <subcellularLocation>
        <location evidence="3">Nucleus</location>
    </subcellularLocation>
</comment>
<feature type="region of interest" description="Disordered" evidence="4">
    <location>
        <begin position="1"/>
        <end position="36"/>
    </location>
</feature>
<keyword evidence="3" id="KW-0539">Nucleus</keyword>
<dbReference type="FunFam" id="1.10.10.10:FF:000853">
    <property type="entry name" value="ETS-Like transcription Factor homolog"/>
    <property type="match status" value="1"/>
</dbReference>
<dbReference type="GO" id="GO:0000981">
    <property type="term" value="F:DNA-binding transcription factor activity, RNA polymerase II-specific"/>
    <property type="evidence" value="ECO:0007669"/>
    <property type="project" value="TreeGrafter"/>
</dbReference>
<evidence type="ECO:0000256" key="4">
    <source>
        <dbReference type="SAM" id="MobiDB-lite"/>
    </source>
</evidence>
<dbReference type="GO" id="GO:0030154">
    <property type="term" value="P:cell differentiation"/>
    <property type="evidence" value="ECO:0007669"/>
    <property type="project" value="TreeGrafter"/>
</dbReference>
<comment type="caution">
    <text evidence="6">The sequence shown here is derived from an EMBL/GenBank/DDBJ whole genome shotgun (WGS) entry which is preliminary data.</text>
</comment>
<evidence type="ECO:0000313" key="6">
    <source>
        <dbReference type="EMBL" id="GMT21032.1"/>
    </source>
</evidence>
<keyword evidence="2 3" id="KW-0238">DNA-binding</keyword>
<dbReference type="PANTHER" id="PTHR11849:SF191">
    <property type="entry name" value="ECDYSONE-INDUCED PROTEIN 74EF ISOFORM B"/>
    <property type="match status" value="1"/>
</dbReference>
<feature type="domain" description="ETS" evidence="5">
    <location>
        <begin position="284"/>
        <end position="366"/>
    </location>
</feature>
<evidence type="ECO:0000313" key="7">
    <source>
        <dbReference type="Proteomes" id="UP001432322"/>
    </source>
</evidence>
<evidence type="ECO:0000259" key="5">
    <source>
        <dbReference type="PROSITE" id="PS50061"/>
    </source>
</evidence>
<dbReference type="SUPFAM" id="SSF46785">
    <property type="entry name" value="Winged helix' DNA-binding domain"/>
    <property type="match status" value="1"/>
</dbReference>
<feature type="compositionally biased region" description="Pro residues" evidence="4">
    <location>
        <begin position="16"/>
        <end position="28"/>
    </location>
</feature>
<dbReference type="InterPro" id="IPR000418">
    <property type="entry name" value="Ets_dom"/>
</dbReference>
<feature type="region of interest" description="Disordered" evidence="4">
    <location>
        <begin position="68"/>
        <end position="99"/>
    </location>
</feature>
<comment type="similarity">
    <text evidence="1 3">Belongs to the ETS family.</text>
</comment>
<dbReference type="SMART" id="SM00413">
    <property type="entry name" value="ETS"/>
    <property type="match status" value="1"/>
</dbReference>
<dbReference type="PRINTS" id="PR00454">
    <property type="entry name" value="ETSDOMAIN"/>
</dbReference>
<keyword evidence="7" id="KW-1185">Reference proteome</keyword>
<dbReference type="InterPro" id="IPR036390">
    <property type="entry name" value="WH_DNA-bd_sf"/>
</dbReference>
<feature type="non-terminal residue" evidence="6">
    <location>
        <position position="1"/>
    </location>
</feature>
<dbReference type="InterPro" id="IPR036388">
    <property type="entry name" value="WH-like_DNA-bd_sf"/>
</dbReference>
<name>A0AAV5VQQ6_9BILA</name>
<protein>
    <recommendedName>
        <fullName evidence="5">ETS domain-containing protein</fullName>
    </recommendedName>
</protein>
<gene>
    <name evidence="6" type="ORF">PFISCL1PPCAC_12329</name>
</gene>
<dbReference type="EMBL" id="BTSY01000003">
    <property type="protein sequence ID" value="GMT21032.1"/>
    <property type="molecule type" value="Genomic_DNA"/>
</dbReference>
<organism evidence="6 7">
    <name type="scientific">Pristionchus fissidentatus</name>
    <dbReference type="NCBI Taxonomy" id="1538716"/>
    <lineage>
        <taxon>Eukaryota</taxon>
        <taxon>Metazoa</taxon>
        <taxon>Ecdysozoa</taxon>
        <taxon>Nematoda</taxon>
        <taxon>Chromadorea</taxon>
        <taxon>Rhabditida</taxon>
        <taxon>Rhabditina</taxon>
        <taxon>Diplogasteromorpha</taxon>
        <taxon>Diplogasteroidea</taxon>
        <taxon>Neodiplogasteridae</taxon>
        <taxon>Pristionchus</taxon>
    </lineage>
</organism>
<accession>A0AAV5VQQ6</accession>
<dbReference type="Gene3D" id="1.10.10.10">
    <property type="entry name" value="Winged helix-like DNA-binding domain superfamily/Winged helix DNA-binding domain"/>
    <property type="match status" value="1"/>
</dbReference>
<dbReference type="GO" id="GO:0005634">
    <property type="term" value="C:nucleus"/>
    <property type="evidence" value="ECO:0007669"/>
    <property type="project" value="UniProtKB-SubCell"/>
</dbReference>
<dbReference type="PROSITE" id="PS00345">
    <property type="entry name" value="ETS_DOMAIN_1"/>
    <property type="match status" value="1"/>
</dbReference>
<feature type="non-terminal residue" evidence="6">
    <location>
        <position position="406"/>
    </location>
</feature>
<dbReference type="InterPro" id="IPR046328">
    <property type="entry name" value="ETS_fam"/>
</dbReference>
<dbReference type="Proteomes" id="UP001432322">
    <property type="component" value="Unassembled WGS sequence"/>
</dbReference>
<proteinExistence type="inferred from homology"/>
<feature type="region of interest" description="Disordered" evidence="4">
    <location>
        <begin position="379"/>
        <end position="406"/>
    </location>
</feature>
<feature type="compositionally biased region" description="Low complexity" evidence="4">
    <location>
        <begin position="1"/>
        <end position="15"/>
    </location>
</feature>
<dbReference type="PROSITE" id="PS50061">
    <property type="entry name" value="ETS_DOMAIN_3"/>
    <property type="match status" value="1"/>
</dbReference>
<dbReference type="PANTHER" id="PTHR11849">
    <property type="entry name" value="ETS"/>
    <property type="match status" value="1"/>
</dbReference>
<dbReference type="Pfam" id="PF00178">
    <property type="entry name" value="Ets"/>
    <property type="match status" value="1"/>
</dbReference>
<reference evidence="6" key="1">
    <citation type="submission" date="2023-10" db="EMBL/GenBank/DDBJ databases">
        <title>Genome assembly of Pristionchus species.</title>
        <authorList>
            <person name="Yoshida K."/>
            <person name="Sommer R.J."/>
        </authorList>
    </citation>
    <scope>NUCLEOTIDE SEQUENCE</scope>
    <source>
        <strain evidence="6">RS5133</strain>
    </source>
</reference>
<evidence type="ECO:0000256" key="1">
    <source>
        <dbReference type="ARBA" id="ARBA00005562"/>
    </source>
</evidence>
<dbReference type="AlphaFoldDB" id="A0AAV5VQQ6"/>
<dbReference type="GO" id="GO:0043565">
    <property type="term" value="F:sequence-specific DNA binding"/>
    <property type="evidence" value="ECO:0007669"/>
    <property type="project" value="InterPro"/>
</dbReference>
<evidence type="ECO:0000256" key="3">
    <source>
        <dbReference type="RuleBase" id="RU004019"/>
    </source>
</evidence>
<evidence type="ECO:0000256" key="2">
    <source>
        <dbReference type="ARBA" id="ARBA00023125"/>
    </source>
</evidence>